<dbReference type="Gene3D" id="3.10.129.110">
    <property type="entry name" value="Polyketide synthase dehydratase"/>
    <property type="match status" value="1"/>
</dbReference>
<dbReference type="InterPro" id="IPR009081">
    <property type="entry name" value="PP-bd_ACP"/>
</dbReference>
<dbReference type="InterPro" id="IPR006162">
    <property type="entry name" value="Ppantetheine_attach_site"/>
</dbReference>
<keyword evidence="4" id="KW-0808">Transferase</keyword>
<dbReference type="InterPro" id="IPR042104">
    <property type="entry name" value="PKS_dehydratase_sf"/>
</dbReference>
<protein>
    <submittedName>
        <fullName evidence="10">Polyketide synthase</fullName>
    </submittedName>
</protein>
<dbReference type="InterPro" id="IPR020806">
    <property type="entry name" value="PKS_PP-bd"/>
</dbReference>
<dbReference type="Pfam" id="PF02801">
    <property type="entry name" value="Ketoacyl-synt_C"/>
    <property type="match status" value="1"/>
</dbReference>
<dbReference type="OrthoDB" id="329835at2759"/>
<dbReference type="SUPFAM" id="SSF52151">
    <property type="entry name" value="FabD/lysophospholipase-like"/>
    <property type="match status" value="1"/>
</dbReference>
<accession>A0A6A4HIC6</accession>
<feature type="domain" description="Ketosynthase family 3 (KS3)" evidence="8">
    <location>
        <begin position="389"/>
        <end position="814"/>
    </location>
</feature>
<dbReference type="SUPFAM" id="SSF53901">
    <property type="entry name" value="Thiolase-like"/>
    <property type="match status" value="1"/>
</dbReference>
<dbReference type="InterPro" id="IPR036736">
    <property type="entry name" value="ACP-like_sf"/>
</dbReference>
<evidence type="ECO:0000256" key="5">
    <source>
        <dbReference type="ARBA" id="ARBA00023026"/>
    </source>
</evidence>
<dbReference type="Pfam" id="PF16073">
    <property type="entry name" value="SAT"/>
    <property type="match status" value="1"/>
</dbReference>
<proteinExistence type="predicted"/>
<dbReference type="PROSITE" id="PS52019">
    <property type="entry name" value="PKS_MFAS_DH"/>
    <property type="match status" value="1"/>
</dbReference>
<dbReference type="InterPro" id="IPR001227">
    <property type="entry name" value="Ac_transferase_dom_sf"/>
</dbReference>
<dbReference type="InterPro" id="IPR014043">
    <property type="entry name" value="Acyl_transferase_dom"/>
</dbReference>
<dbReference type="InterPro" id="IPR030918">
    <property type="entry name" value="PT_fungal_PKS"/>
</dbReference>
<dbReference type="Gene3D" id="3.40.50.1820">
    <property type="entry name" value="alpha/beta hydrolase"/>
    <property type="match status" value="1"/>
</dbReference>
<evidence type="ECO:0000313" key="10">
    <source>
        <dbReference type="EMBL" id="KAE9396645.1"/>
    </source>
</evidence>
<evidence type="ECO:0000313" key="11">
    <source>
        <dbReference type="Proteomes" id="UP000799118"/>
    </source>
</evidence>
<sequence length="1987" mass="215062">MMAIPQVDVLVFCGQGSLAANTSEKCTLALDDAESTSGTILLNACFHAFRVEISKLSLDEKHLIGITESHFHSPRSLLASPIFNNSVISGSSLFLSQTLRYLSVVESSPDFAESNAPFSGFLVNSSTGVAGFSSGILPAIVVGSSSNVTEFISRSVEVYRLVLWIGFRCQIYRATVLDTIGTDRYRDSPWSLVFLGLNKESAEQALTKFHADNTDSRCTLFVTAILDGSVTISGRPDILQSFAGTFEGSVHRTTVDTLYHAPIQQPVYVQILCDAEKQSINFPDFQDLLFPIRSSFSGMIISHTAIPDDSSSLLEAVLKMLLLQPVNWDLVTHGIISALPPASTVRLLNFGPGSGITRSMERVLPKDQVSCLDLSSRKASSRRAAQTSSVPIAIVGMAVNMPGAPDTSKLWEVLEKGINMCSEIPEDRFKVSDYNSPKSSRSMKAHTGNFIDNPDKFDNQFFHISPREAKSMDPQQRILLHAAYEALEDAGYVPDATPTFSPTTFGCYIGVATQDYVQNLRNDIDVYYSPGTLRAFLSGRISYAFKFSGPSIVIDTACSSSVVALYEAVRALSNHDINAALVGGVNIISSPDMYLGLDRAHFLSPTGQCKAFDASADGYSRSEGCGMFVVKRLDDAIAENDNILGVVRGAEINQSGLAHSITHPHAPTQVNLFNRLLERSGVLAERVNVVEAHGTGTQAGDKVELESIRCVLARRRTAANPLHITSVKANIGHLEAAAGAAGLAKLLLMIKHRSIPPQISLKTLNPSIAALESDHTVIDTVAAPWQPSHEGKSRVALLNSFGAAGSNTAVLLEEFLPPLSDRPETALPFIFGMSAKSEAALDGRYSPITISVVAENREQLLEKLRRAPVTTVQTSPSQIAFVFSGQGAQYLGMGSLLYQTSPLFKANVDKCHFILVSAGFAGIIPIITGHGCCLSKSDAFEAYQSATFALEIALAQLWISWGLTPAVVVGHSLGEYAAMVMANVLTLEGALTLIAHRARLMTQKCEPAATGMLAVNLPACQVEEICSTEQFSALTIVLPVDLFANWSSLKRHLDAEVKCKSVILNVPFGYHSSAMRPLLDDLTAVAQRVSISSPTLPIISNVYGKVVMPGDATIFNRGYFARHCAEPVRFEHGIKALIALPQFSTVSTWLEIGPHPTTLPMLKSILPSDTPYALLASIRKQTAGWTSIMASLSQLYAQGVALQWREVFSHVPSVKCQSLPSYPFSGNSFWVPFVEEARTNAAHSPVAPGSNFTFIGSCCQRPSTNNGMTAIFETPIRSLAAFITGHQVAGFSLCPASVYIEQIFAAVHDTKSYLGAGTAGNPIVMRDVQFVKPLVYVDTVSLTVITTIQLRGGDGTFTVTSRHGSHEEVVHARGAYGTHSSSDLSLSLSRTLPVIDRRAAAVVRPKGRLQPEVFSRSSAYEVIFPRVVDYGKPYHTMQSLTVDTDGMEGYAIIKLPNDCHKGQFVIHPVFMDTLLHVAGFVANLQGGVNDAFICGGVGSVKVVPQLFDNNASYGIYCSLASLEKGSLLLAEAYAVRLGERKEVVGYIQDMEFRRIPLNSFKKALAFTSGVHPFSKPLSRVGVTPHVAVSDYSEVQDQVFNIVSEALSVAKTDLNLDVELESLGVDSLMSIEILSKLESAFPDAKFDHGTLKGCRSLVNAILEASKEVSNFSSSARLSFPETRPITPVSMPPSSAEDESIDFADNVRRILASVLETPLDAVGDDVDLESLGLDSLTSIEAISSLESEFALKLPYDFFERHHTPRAILSYISSQLKPASQLKPSSDSQLISGSENCSTSLKRILKTLRLDTVPILFQQPRLIRSHSFGDDYLLLNAQSGDPQSAFSNFRADGMIFKRWRELTQGWSFGGIAAYETSLQLAKRGVLVRGIVLIDSPGPVNHTPLSSSLIDAVVELDTRNGTSDLGNLLKRQFQQNASMLGRYDPFTTGGTCPHLVMLRSSDGFKPPGVSDVPVWLADRTNPKCALEDGIK</sequence>
<dbReference type="InterPro" id="IPR032088">
    <property type="entry name" value="SAT"/>
</dbReference>
<dbReference type="PANTHER" id="PTHR43775">
    <property type="entry name" value="FATTY ACID SYNTHASE"/>
    <property type="match status" value="1"/>
</dbReference>
<keyword evidence="11" id="KW-1185">Reference proteome</keyword>
<dbReference type="PROSITE" id="PS00606">
    <property type="entry name" value="KS3_1"/>
    <property type="match status" value="1"/>
</dbReference>
<feature type="domain" description="Carrier" evidence="7">
    <location>
        <begin position="1589"/>
        <end position="1667"/>
    </location>
</feature>
<dbReference type="InterPro" id="IPR020841">
    <property type="entry name" value="PKS_Beta-ketoAc_synthase_dom"/>
</dbReference>
<feature type="domain" description="Carrier" evidence="7">
    <location>
        <begin position="1696"/>
        <end position="1773"/>
    </location>
</feature>
<dbReference type="InterPro" id="IPR018201">
    <property type="entry name" value="Ketoacyl_synth_AS"/>
</dbReference>
<evidence type="ECO:0000259" key="8">
    <source>
        <dbReference type="PROSITE" id="PS52004"/>
    </source>
</evidence>
<evidence type="ECO:0000259" key="7">
    <source>
        <dbReference type="PROSITE" id="PS50075"/>
    </source>
</evidence>
<gene>
    <name evidence="10" type="ORF">BT96DRAFT_977377</name>
</gene>
<dbReference type="NCBIfam" id="TIGR04532">
    <property type="entry name" value="PT_fungal_PKS"/>
    <property type="match status" value="1"/>
</dbReference>
<dbReference type="GO" id="GO:0006633">
    <property type="term" value="P:fatty acid biosynthetic process"/>
    <property type="evidence" value="ECO:0007669"/>
    <property type="project" value="InterPro"/>
</dbReference>
<dbReference type="InterPro" id="IPR049552">
    <property type="entry name" value="PKS_DH_N"/>
</dbReference>
<dbReference type="InterPro" id="IPR014031">
    <property type="entry name" value="Ketoacyl_synth_C"/>
</dbReference>
<keyword evidence="2" id="KW-0596">Phosphopantetheine</keyword>
<keyword evidence="3" id="KW-0597">Phosphoprotein</keyword>
<evidence type="ECO:0000256" key="3">
    <source>
        <dbReference type="ARBA" id="ARBA00022553"/>
    </source>
</evidence>
<dbReference type="Pfam" id="PF00109">
    <property type="entry name" value="ketoacyl-synt"/>
    <property type="match status" value="1"/>
</dbReference>
<dbReference type="Gene3D" id="3.30.70.3290">
    <property type="match status" value="1"/>
</dbReference>
<dbReference type="Pfam" id="PF00698">
    <property type="entry name" value="Acyl_transf_1"/>
    <property type="match status" value="1"/>
</dbReference>
<dbReference type="InterPro" id="IPR014030">
    <property type="entry name" value="Ketoacyl_synth_N"/>
</dbReference>
<comment type="pathway">
    <text evidence="1">Secondary metabolite biosynthesis.</text>
</comment>
<dbReference type="InterPro" id="IPR016039">
    <property type="entry name" value="Thiolase-like"/>
</dbReference>
<dbReference type="SUPFAM" id="SSF53474">
    <property type="entry name" value="alpha/beta-Hydrolases"/>
    <property type="match status" value="1"/>
</dbReference>
<dbReference type="Pfam" id="PF23297">
    <property type="entry name" value="ACP_SdgA_C"/>
    <property type="match status" value="1"/>
</dbReference>
<dbReference type="SMART" id="SM00825">
    <property type="entry name" value="PKS_KS"/>
    <property type="match status" value="1"/>
</dbReference>
<dbReference type="EMBL" id="ML769510">
    <property type="protein sequence ID" value="KAE9396645.1"/>
    <property type="molecule type" value="Genomic_DNA"/>
</dbReference>
<dbReference type="InterPro" id="IPR049900">
    <property type="entry name" value="PKS_mFAS_DH"/>
</dbReference>
<dbReference type="Gene3D" id="1.10.1200.10">
    <property type="entry name" value="ACP-like"/>
    <property type="match status" value="2"/>
</dbReference>
<evidence type="ECO:0000259" key="9">
    <source>
        <dbReference type="PROSITE" id="PS52019"/>
    </source>
</evidence>
<dbReference type="SMART" id="SM00823">
    <property type="entry name" value="PKS_PP"/>
    <property type="match status" value="2"/>
</dbReference>
<dbReference type="PROSITE" id="PS52004">
    <property type="entry name" value="KS3_2"/>
    <property type="match status" value="1"/>
</dbReference>
<keyword evidence="5" id="KW-0843">Virulence</keyword>
<dbReference type="Pfam" id="PF14765">
    <property type="entry name" value="PS-DH"/>
    <property type="match status" value="1"/>
</dbReference>
<feature type="region of interest" description="N-terminal hotdog fold" evidence="6">
    <location>
        <begin position="1252"/>
        <end position="1383"/>
    </location>
</feature>
<dbReference type="PANTHER" id="PTHR43775:SF37">
    <property type="entry name" value="SI:DKEY-61P9.11"/>
    <property type="match status" value="1"/>
</dbReference>
<feature type="region of interest" description="C-terminal hotdog fold" evidence="6">
    <location>
        <begin position="1408"/>
        <end position="1561"/>
    </location>
</feature>
<dbReference type="Gene3D" id="3.40.47.10">
    <property type="match status" value="1"/>
</dbReference>
<feature type="active site" description="Proton acceptor; for dehydratase activity" evidence="6">
    <location>
        <position position="1286"/>
    </location>
</feature>
<dbReference type="Proteomes" id="UP000799118">
    <property type="component" value="Unassembled WGS sequence"/>
</dbReference>
<feature type="domain" description="PKS/mFAS DH" evidence="9">
    <location>
        <begin position="1252"/>
        <end position="1561"/>
    </location>
</feature>
<feature type="active site" description="Proton donor; for dehydratase activity" evidence="6">
    <location>
        <position position="1472"/>
    </location>
</feature>
<dbReference type="Pfam" id="PF00550">
    <property type="entry name" value="PP-binding"/>
    <property type="match status" value="1"/>
</dbReference>
<dbReference type="PROSITE" id="PS50075">
    <property type="entry name" value="CARRIER"/>
    <property type="match status" value="2"/>
</dbReference>
<dbReference type="Gene3D" id="3.40.366.10">
    <property type="entry name" value="Malonyl-Coenzyme A Acyl Carrier Protein, domain 2"/>
    <property type="match status" value="3"/>
</dbReference>
<dbReference type="SUPFAM" id="SSF47336">
    <property type="entry name" value="ACP-like"/>
    <property type="match status" value="2"/>
</dbReference>
<dbReference type="Gene3D" id="3.30.70.250">
    <property type="entry name" value="Malonyl-CoA ACP transacylase, ACP-binding"/>
    <property type="match status" value="1"/>
</dbReference>
<dbReference type="GO" id="GO:0004312">
    <property type="term" value="F:fatty acid synthase activity"/>
    <property type="evidence" value="ECO:0007669"/>
    <property type="project" value="TreeGrafter"/>
</dbReference>
<dbReference type="InterPro" id="IPR016035">
    <property type="entry name" value="Acyl_Trfase/lysoPLipase"/>
</dbReference>
<dbReference type="CDD" id="cd00833">
    <property type="entry name" value="PKS"/>
    <property type="match status" value="1"/>
</dbReference>
<evidence type="ECO:0000256" key="4">
    <source>
        <dbReference type="ARBA" id="ARBA00022679"/>
    </source>
</evidence>
<dbReference type="Pfam" id="PF21089">
    <property type="entry name" value="PKS_DH_N"/>
    <property type="match status" value="1"/>
</dbReference>
<dbReference type="SMART" id="SM00827">
    <property type="entry name" value="PKS_AT"/>
    <property type="match status" value="1"/>
</dbReference>
<evidence type="ECO:0000256" key="2">
    <source>
        <dbReference type="ARBA" id="ARBA00022450"/>
    </source>
</evidence>
<dbReference type="InterPro" id="IPR029058">
    <property type="entry name" value="AB_hydrolase_fold"/>
</dbReference>
<organism evidence="10 11">
    <name type="scientific">Gymnopus androsaceus JB14</name>
    <dbReference type="NCBI Taxonomy" id="1447944"/>
    <lineage>
        <taxon>Eukaryota</taxon>
        <taxon>Fungi</taxon>
        <taxon>Dikarya</taxon>
        <taxon>Basidiomycota</taxon>
        <taxon>Agaricomycotina</taxon>
        <taxon>Agaricomycetes</taxon>
        <taxon>Agaricomycetidae</taxon>
        <taxon>Agaricales</taxon>
        <taxon>Marasmiineae</taxon>
        <taxon>Omphalotaceae</taxon>
        <taxon>Gymnopus</taxon>
    </lineage>
</organism>
<dbReference type="InterPro" id="IPR049551">
    <property type="entry name" value="PKS_DH_C"/>
</dbReference>
<dbReference type="GO" id="GO:0044550">
    <property type="term" value="P:secondary metabolite biosynthetic process"/>
    <property type="evidence" value="ECO:0007669"/>
    <property type="project" value="TreeGrafter"/>
</dbReference>
<dbReference type="PROSITE" id="PS00012">
    <property type="entry name" value="PHOSPHOPANTETHEINE"/>
    <property type="match status" value="2"/>
</dbReference>
<evidence type="ECO:0000256" key="1">
    <source>
        <dbReference type="ARBA" id="ARBA00005179"/>
    </source>
</evidence>
<dbReference type="InterPro" id="IPR050091">
    <property type="entry name" value="PKS_NRPS_Biosynth_Enz"/>
</dbReference>
<reference evidence="10" key="1">
    <citation type="journal article" date="2019" name="Environ. Microbiol.">
        <title>Fungal ecological strategies reflected in gene transcription - a case study of two litter decomposers.</title>
        <authorList>
            <person name="Barbi F."/>
            <person name="Kohler A."/>
            <person name="Barry K."/>
            <person name="Baskaran P."/>
            <person name="Daum C."/>
            <person name="Fauchery L."/>
            <person name="Ihrmark K."/>
            <person name="Kuo A."/>
            <person name="LaButti K."/>
            <person name="Lipzen A."/>
            <person name="Morin E."/>
            <person name="Grigoriev I.V."/>
            <person name="Henrissat B."/>
            <person name="Lindahl B."/>
            <person name="Martin F."/>
        </authorList>
    </citation>
    <scope>NUCLEOTIDE SEQUENCE</scope>
    <source>
        <strain evidence="10">JB14</strain>
    </source>
</reference>
<evidence type="ECO:0000256" key="6">
    <source>
        <dbReference type="PROSITE-ProRule" id="PRU01363"/>
    </source>
</evidence>
<name>A0A6A4HIC6_9AGAR</name>
<dbReference type="GO" id="GO:0031177">
    <property type="term" value="F:phosphopantetheine binding"/>
    <property type="evidence" value="ECO:0007669"/>
    <property type="project" value="InterPro"/>
</dbReference>
<dbReference type="GO" id="GO:0004315">
    <property type="term" value="F:3-oxoacyl-[acyl-carrier-protein] synthase activity"/>
    <property type="evidence" value="ECO:0007669"/>
    <property type="project" value="InterPro"/>
</dbReference>